<keyword evidence="3" id="KW-1185">Reference proteome</keyword>
<accession>A0ABR8DE12</accession>
<evidence type="ECO:0000313" key="2">
    <source>
        <dbReference type="EMBL" id="MBD2505304.1"/>
    </source>
</evidence>
<dbReference type="Pfam" id="PF13599">
    <property type="entry name" value="Pentapeptide_4"/>
    <property type="match status" value="1"/>
</dbReference>
<dbReference type="PANTHER" id="PTHR14136:SF17">
    <property type="entry name" value="BTB_POZ DOMAIN-CONTAINING PROTEIN KCTD9"/>
    <property type="match status" value="1"/>
</dbReference>
<feature type="transmembrane region" description="Helical" evidence="1">
    <location>
        <begin position="6"/>
        <end position="25"/>
    </location>
</feature>
<sequence>MQLNTLISAIITSYLVSKFPFLGWILDRKQAIIKYGILAFFVAILIIVMLIFIPEEKGLIATILKNIEGISIFTAAVLYILESGDRQQRKHYEAWKVIDAAYGKETSRARFQALRDLHEDGVFFGRLELSNADLSCINLSGIDLSKSCLNNADLTFTNFINAKFIECELENVSFIDADLICANFRDAYLNGAKFNKARLNKADFRHTKLGYVDFTNADLTDANFCYAHNLTPEQIKKAKNWEKAKYDKEFCAKLGLTSEPAK</sequence>
<keyword evidence="1" id="KW-0812">Transmembrane</keyword>
<dbReference type="EMBL" id="JACJSG010000079">
    <property type="protein sequence ID" value="MBD2505304.1"/>
    <property type="molecule type" value="Genomic_DNA"/>
</dbReference>
<protein>
    <submittedName>
        <fullName evidence="2">Pentapeptide repeat-containing protein</fullName>
    </submittedName>
</protein>
<reference evidence="2 3" key="1">
    <citation type="journal article" date="2020" name="ISME J.">
        <title>Comparative genomics reveals insights into cyanobacterial evolution and habitat adaptation.</title>
        <authorList>
            <person name="Chen M.Y."/>
            <person name="Teng W.K."/>
            <person name="Zhao L."/>
            <person name="Hu C.X."/>
            <person name="Zhou Y.K."/>
            <person name="Han B.P."/>
            <person name="Song L.R."/>
            <person name="Shu W.S."/>
        </authorList>
    </citation>
    <scope>NUCLEOTIDE SEQUENCE [LARGE SCALE GENOMIC DNA]</scope>
    <source>
        <strain evidence="2 3">FACHB-119</strain>
    </source>
</reference>
<dbReference type="RefSeq" id="WP_190479982.1">
    <property type="nucleotide sequence ID" value="NZ_JACJSG010000079.1"/>
</dbReference>
<dbReference type="SUPFAM" id="SSF141571">
    <property type="entry name" value="Pentapeptide repeat-like"/>
    <property type="match status" value="1"/>
</dbReference>
<evidence type="ECO:0000313" key="3">
    <source>
        <dbReference type="Proteomes" id="UP000661112"/>
    </source>
</evidence>
<organism evidence="2 3">
    <name type="scientific">Anabaena azotica FACHB-119</name>
    <dbReference type="NCBI Taxonomy" id="947527"/>
    <lineage>
        <taxon>Bacteria</taxon>
        <taxon>Bacillati</taxon>
        <taxon>Cyanobacteriota</taxon>
        <taxon>Cyanophyceae</taxon>
        <taxon>Nostocales</taxon>
        <taxon>Nostocaceae</taxon>
        <taxon>Anabaena</taxon>
        <taxon>Anabaena azotica</taxon>
    </lineage>
</organism>
<feature type="transmembrane region" description="Helical" evidence="1">
    <location>
        <begin position="59"/>
        <end position="81"/>
    </location>
</feature>
<keyword evidence="1" id="KW-1133">Transmembrane helix</keyword>
<dbReference type="InterPro" id="IPR001646">
    <property type="entry name" value="5peptide_repeat"/>
</dbReference>
<comment type="caution">
    <text evidence="2">The sequence shown here is derived from an EMBL/GenBank/DDBJ whole genome shotgun (WGS) entry which is preliminary data.</text>
</comment>
<gene>
    <name evidence="2" type="ORF">H6G83_32700</name>
</gene>
<feature type="transmembrane region" description="Helical" evidence="1">
    <location>
        <begin position="32"/>
        <end position="53"/>
    </location>
</feature>
<name>A0ABR8DE12_9NOST</name>
<evidence type="ECO:0000256" key="1">
    <source>
        <dbReference type="SAM" id="Phobius"/>
    </source>
</evidence>
<dbReference type="PANTHER" id="PTHR14136">
    <property type="entry name" value="BTB_POZ DOMAIN-CONTAINING PROTEIN KCTD9"/>
    <property type="match status" value="1"/>
</dbReference>
<dbReference type="Gene3D" id="2.160.20.80">
    <property type="entry name" value="E3 ubiquitin-protein ligase SopA"/>
    <property type="match status" value="1"/>
</dbReference>
<keyword evidence="1" id="KW-0472">Membrane</keyword>
<dbReference type="Proteomes" id="UP000661112">
    <property type="component" value="Unassembled WGS sequence"/>
</dbReference>
<dbReference type="InterPro" id="IPR051082">
    <property type="entry name" value="Pentapeptide-BTB/POZ_domain"/>
</dbReference>
<proteinExistence type="predicted"/>